<dbReference type="PANTHER" id="PTHR42973:SF7">
    <property type="entry name" value="FAD-BINDING PCMH-TYPE DOMAIN-CONTAINING PROTEIN"/>
    <property type="match status" value="1"/>
</dbReference>
<feature type="domain" description="FAD-binding PCMH-type" evidence="5">
    <location>
        <begin position="59"/>
        <end position="225"/>
    </location>
</feature>
<dbReference type="GO" id="GO:0016491">
    <property type="term" value="F:oxidoreductase activity"/>
    <property type="evidence" value="ECO:0007669"/>
    <property type="project" value="UniProtKB-KW"/>
</dbReference>
<dbReference type="PROSITE" id="PS51387">
    <property type="entry name" value="FAD_PCMH"/>
    <property type="match status" value="1"/>
</dbReference>
<organism evidence="6 7">
    <name type="scientific">Cadophora malorum</name>
    <dbReference type="NCBI Taxonomy" id="108018"/>
    <lineage>
        <taxon>Eukaryota</taxon>
        <taxon>Fungi</taxon>
        <taxon>Dikarya</taxon>
        <taxon>Ascomycota</taxon>
        <taxon>Pezizomycotina</taxon>
        <taxon>Leotiomycetes</taxon>
        <taxon>Helotiales</taxon>
        <taxon>Ploettnerulaceae</taxon>
        <taxon>Cadophora</taxon>
    </lineage>
</organism>
<sequence>MLATPDLFKTMDFNPALDIGLAPPPQLQSLISSNPSLKLYTRASPHFDALKSVWNLKYAHNEPLALIRATNVSEVSTIIKFCVANHIPLAVRSGGHDLFGRSIVPDAVILDIRELNSIKLAEDEKTVVIGGGTMTLDLVNFLDTKGLVTPASLAGIVGWAGWAFAGGFGPLVNTYGLGVDQIISARIVTADGEEKEAGPELLWGIKGAGGAFGVITELKIRVHPLTKMLGGMILFQFDQAGRIIEAVQDIFETETIPKELCIGAHFSKRGGAPMLSMAFSWVSEDLEEGRKWLERVKGLGNVMMDMVSETTPKKWSDTMAPMLPPPSHNHSRSFFISKMTPAAVDILSSAVDKIPDGVHFGVGNFFVRGEAIEPRPESSYRLREAYVFVHALAPTLDSARIDEGVQWPEDIFSALAKEGSVKANYVAILEEGLSVEACFGKENFERLRKLKKKVDPENFFRFTPAKLD</sequence>
<evidence type="ECO:0000256" key="2">
    <source>
        <dbReference type="ARBA" id="ARBA00022630"/>
    </source>
</evidence>
<dbReference type="Gene3D" id="3.30.43.10">
    <property type="entry name" value="Uridine Diphospho-n-acetylenolpyruvylglucosamine Reductase, domain 2"/>
    <property type="match status" value="1"/>
</dbReference>
<dbReference type="SUPFAM" id="SSF56176">
    <property type="entry name" value="FAD-binding/transporter-associated domain-like"/>
    <property type="match status" value="1"/>
</dbReference>
<dbReference type="Pfam" id="PF08031">
    <property type="entry name" value="BBE"/>
    <property type="match status" value="1"/>
</dbReference>
<dbReference type="GO" id="GO:0071949">
    <property type="term" value="F:FAD binding"/>
    <property type="evidence" value="ECO:0007669"/>
    <property type="project" value="InterPro"/>
</dbReference>
<protein>
    <recommendedName>
        <fullName evidence="5">FAD-binding PCMH-type domain-containing protein</fullName>
    </recommendedName>
</protein>
<dbReference type="InterPro" id="IPR006093">
    <property type="entry name" value="Oxy_OxRdtase_FAD_BS"/>
</dbReference>
<evidence type="ECO:0000256" key="4">
    <source>
        <dbReference type="ARBA" id="ARBA00023002"/>
    </source>
</evidence>
<comment type="caution">
    <text evidence="6">The sequence shown here is derived from an EMBL/GenBank/DDBJ whole genome shotgun (WGS) entry which is preliminary data.</text>
</comment>
<evidence type="ECO:0000313" key="7">
    <source>
        <dbReference type="Proteomes" id="UP000664132"/>
    </source>
</evidence>
<accession>A0A8H7TCI1</accession>
<evidence type="ECO:0000313" key="6">
    <source>
        <dbReference type="EMBL" id="KAG4419059.1"/>
    </source>
</evidence>
<dbReference type="Pfam" id="PF01565">
    <property type="entry name" value="FAD_binding_4"/>
    <property type="match status" value="1"/>
</dbReference>
<keyword evidence="2" id="KW-0285">Flavoprotein</keyword>
<dbReference type="PROSITE" id="PS00862">
    <property type="entry name" value="OX2_COVAL_FAD"/>
    <property type="match status" value="1"/>
</dbReference>
<evidence type="ECO:0000256" key="1">
    <source>
        <dbReference type="ARBA" id="ARBA00005466"/>
    </source>
</evidence>
<dbReference type="InterPro" id="IPR016169">
    <property type="entry name" value="FAD-bd_PCMH_sub2"/>
</dbReference>
<dbReference type="OrthoDB" id="415825at2759"/>
<keyword evidence="7" id="KW-1185">Reference proteome</keyword>
<keyword evidence="3" id="KW-0274">FAD</keyword>
<dbReference type="Gene3D" id="3.40.462.20">
    <property type="match status" value="1"/>
</dbReference>
<comment type="similarity">
    <text evidence="1">Belongs to the oxygen-dependent FAD-linked oxidoreductase family.</text>
</comment>
<gene>
    <name evidence="6" type="ORF">IFR04_007835</name>
</gene>
<dbReference type="EMBL" id="JAFJYH010000114">
    <property type="protein sequence ID" value="KAG4419059.1"/>
    <property type="molecule type" value="Genomic_DNA"/>
</dbReference>
<dbReference type="InterPro" id="IPR036318">
    <property type="entry name" value="FAD-bd_PCMH-like_sf"/>
</dbReference>
<dbReference type="AlphaFoldDB" id="A0A8H7TCI1"/>
<dbReference type="InterPro" id="IPR016167">
    <property type="entry name" value="FAD-bd_PCMH_sub1"/>
</dbReference>
<dbReference type="Gene3D" id="3.30.465.10">
    <property type="match status" value="1"/>
</dbReference>
<dbReference type="InterPro" id="IPR050416">
    <property type="entry name" value="FAD-linked_Oxidoreductase"/>
</dbReference>
<dbReference type="InterPro" id="IPR012951">
    <property type="entry name" value="BBE"/>
</dbReference>
<dbReference type="InterPro" id="IPR006094">
    <property type="entry name" value="Oxid_FAD_bind_N"/>
</dbReference>
<name>A0A8H7TCI1_9HELO</name>
<keyword evidence="4" id="KW-0560">Oxidoreductase</keyword>
<dbReference type="Proteomes" id="UP000664132">
    <property type="component" value="Unassembled WGS sequence"/>
</dbReference>
<dbReference type="InterPro" id="IPR016166">
    <property type="entry name" value="FAD-bd_PCMH"/>
</dbReference>
<proteinExistence type="inferred from homology"/>
<reference evidence="6" key="1">
    <citation type="submission" date="2021-02" db="EMBL/GenBank/DDBJ databases">
        <title>Genome sequence Cadophora malorum strain M34.</title>
        <authorList>
            <person name="Stefanovic E."/>
            <person name="Vu D."/>
            <person name="Scully C."/>
            <person name="Dijksterhuis J."/>
            <person name="Roader J."/>
            <person name="Houbraken J."/>
        </authorList>
    </citation>
    <scope>NUCLEOTIDE SEQUENCE</scope>
    <source>
        <strain evidence="6">M34</strain>
    </source>
</reference>
<evidence type="ECO:0000259" key="5">
    <source>
        <dbReference type="PROSITE" id="PS51387"/>
    </source>
</evidence>
<dbReference type="PANTHER" id="PTHR42973">
    <property type="entry name" value="BINDING OXIDOREDUCTASE, PUTATIVE (AFU_ORTHOLOGUE AFUA_1G17690)-RELATED"/>
    <property type="match status" value="1"/>
</dbReference>
<evidence type="ECO:0000256" key="3">
    <source>
        <dbReference type="ARBA" id="ARBA00022827"/>
    </source>
</evidence>